<dbReference type="SUPFAM" id="SSF53474">
    <property type="entry name" value="alpha/beta-Hydrolases"/>
    <property type="match status" value="1"/>
</dbReference>
<gene>
    <name evidence="4" type="ORF">LUZ62_056583</name>
</gene>
<dbReference type="Gene3D" id="3.40.50.1820">
    <property type="entry name" value="alpha/beta hydrolase"/>
    <property type="match status" value="1"/>
</dbReference>
<feature type="signal peptide" evidence="2">
    <location>
        <begin position="1"/>
        <end position="21"/>
    </location>
</feature>
<dbReference type="Pfam" id="PF01764">
    <property type="entry name" value="Lipase_3"/>
    <property type="match status" value="1"/>
</dbReference>
<evidence type="ECO:0000313" key="4">
    <source>
        <dbReference type="EMBL" id="KAJ4772326.1"/>
    </source>
</evidence>
<reference evidence="4" key="1">
    <citation type="submission" date="2022-08" db="EMBL/GenBank/DDBJ databases">
        <authorList>
            <person name="Marques A."/>
        </authorList>
    </citation>
    <scope>NUCLEOTIDE SEQUENCE</scope>
    <source>
        <strain evidence="4">RhyPub2mFocal</strain>
        <tissue evidence="4">Leaves</tissue>
    </source>
</reference>
<evidence type="ECO:0000256" key="2">
    <source>
        <dbReference type="SAM" id="SignalP"/>
    </source>
</evidence>
<feature type="compositionally biased region" description="Basic residues" evidence="1">
    <location>
        <begin position="48"/>
        <end position="58"/>
    </location>
</feature>
<evidence type="ECO:0000259" key="3">
    <source>
        <dbReference type="Pfam" id="PF01764"/>
    </source>
</evidence>
<evidence type="ECO:0000313" key="5">
    <source>
        <dbReference type="Proteomes" id="UP001140206"/>
    </source>
</evidence>
<dbReference type="InterPro" id="IPR002921">
    <property type="entry name" value="Fungal_lipase-type"/>
</dbReference>
<feature type="compositionally biased region" description="Acidic residues" evidence="1">
    <location>
        <begin position="483"/>
        <end position="493"/>
    </location>
</feature>
<evidence type="ECO:0000256" key="1">
    <source>
        <dbReference type="SAM" id="MobiDB-lite"/>
    </source>
</evidence>
<feature type="domain" description="Fungal lipase-type" evidence="3">
    <location>
        <begin position="198"/>
        <end position="334"/>
    </location>
</feature>
<comment type="caution">
    <text evidence="4">The sequence shown here is derived from an EMBL/GenBank/DDBJ whole genome shotgun (WGS) entry which is preliminary data.</text>
</comment>
<sequence length="607" mass="68120">MRTKNMAAAMGTAVLLYLVLSGRLSVEDAEERRLLKEATRQQTIQQKEKKKKNKHNKDKPKPKDNRTVKWPDKAPVHFGQTVGVAARTVRYTWKETLGKWTLGEIAFGIKYFMKQQGNLQHEFTEGKSVQLGHEVRDELVFLLRHLKLCMYFSKKPYKVFMEHGRYRNDDVLVKKCKARLMRPSFTVVRDADTKCFLLLIRGAISLQERLTAATGAAVPFHHVVMHEGVVTDVVLGHAHCGMVVAARWIAKYAVPALTDAIRQHPDYNVKIIGHSMGAGIASILTYMLREHKELSSCTCIAFAPAACMTWELAESGKDFITTLVNRTDLVPAFSKVSAAQLRAEVTVSSWLSDLRDQIQHTRFLNLVNRSVAFMRSHVPFVSHPHSKVVDADMLVKPNEDLKEEGTHATEQKKHHCLSCFPCMVLRHPSPTPTSSASSNPASAPQVALHNNNTVITESELISNNSALIADLIAGCSGSALPDTESDSESESELEIIRETKEPESSKTQLELLADANLDVSTEGPQLFPPGRIMHMVVLPMPERDPALEVGSAVNEEELVNVYETPREFYSKIRLARSMIRDHYMPRYIKTLQILIDKFAKPGQEEIL</sequence>
<feature type="compositionally biased region" description="Basic and acidic residues" evidence="1">
    <location>
        <begin position="494"/>
        <end position="504"/>
    </location>
</feature>
<feature type="compositionally biased region" description="Basic and acidic residues" evidence="1">
    <location>
        <begin position="59"/>
        <end position="71"/>
    </location>
</feature>
<dbReference type="CDD" id="cd00519">
    <property type="entry name" value="Lipase_3"/>
    <property type="match status" value="1"/>
</dbReference>
<dbReference type="GO" id="GO:0006629">
    <property type="term" value="P:lipid metabolic process"/>
    <property type="evidence" value="ECO:0007669"/>
    <property type="project" value="InterPro"/>
</dbReference>
<name>A0AAV8DYR1_9POAL</name>
<organism evidence="4 5">
    <name type="scientific">Rhynchospora pubera</name>
    <dbReference type="NCBI Taxonomy" id="906938"/>
    <lineage>
        <taxon>Eukaryota</taxon>
        <taxon>Viridiplantae</taxon>
        <taxon>Streptophyta</taxon>
        <taxon>Embryophyta</taxon>
        <taxon>Tracheophyta</taxon>
        <taxon>Spermatophyta</taxon>
        <taxon>Magnoliopsida</taxon>
        <taxon>Liliopsida</taxon>
        <taxon>Poales</taxon>
        <taxon>Cyperaceae</taxon>
        <taxon>Cyperoideae</taxon>
        <taxon>Rhynchosporeae</taxon>
        <taxon>Rhynchospora</taxon>
    </lineage>
</organism>
<protein>
    <recommendedName>
        <fullName evidence="3">Fungal lipase-type domain-containing protein</fullName>
    </recommendedName>
</protein>
<dbReference type="Proteomes" id="UP001140206">
    <property type="component" value="Chromosome 3"/>
</dbReference>
<accession>A0AAV8DYR1</accession>
<dbReference type="PANTHER" id="PTHR46023:SF1">
    <property type="entry name" value="OS12G0554500 PROTEIN"/>
    <property type="match status" value="1"/>
</dbReference>
<keyword evidence="5" id="KW-1185">Reference proteome</keyword>
<proteinExistence type="predicted"/>
<feature type="region of interest" description="Disordered" evidence="1">
    <location>
        <begin position="479"/>
        <end position="507"/>
    </location>
</feature>
<dbReference type="InterPro" id="IPR029058">
    <property type="entry name" value="AB_hydrolase_fold"/>
</dbReference>
<dbReference type="AlphaFoldDB" id="A0AAV8DYR1"/>
<keyword evidence="2" id="KW-0732">Signal</keyword>
<dbReference type="PANTHER" id="PTHR46023">
    <property type="entry name" value="LIPASE CLASS 3 PROTEIN-LIKE"/>
    <property type="match status" value="1"/>
</dbReference>
<feature type="region of interest" description="Disordered" evidence="1">
    <location>
        <begin position="38"/>
        <end position="71"/>
    </location>
</feature>
<dbReference type="EMBL" id="JAMFTS010000003">
    <property type="protein sequence ID" value="KAJ4772326.1"/>
    <property type="molecule type" value="Genomic_DNA"/>
</dbReference>
<feature type="chain" id="PRO_5043787492" description="Fungal lipase-type domain-containing protein" evidence="2">
    <location>
        <begin position="22"/>
        <end position="607"/>
    </location>
</feature>